<accession>A0A7I8JZ13</accession>
<protein>
    <submittedName>
        <fullName evidence="1">Uncharacterized protein</fullName>
    </submittedName>
</protein>
<name>A0A7I8JZ13_SPIIN</name>
<keyword evidence="2" id="KW-1185">Reference proteome</keyword>
<sequence>MCNLEGAHASGMVGRGVIGKLGAWNDQILSGQALWRVESNILLYQLGECTHSTLSDNVPYIALEGRPVELNVAKVRAICVQQVDSSAEGVCHHVLLALLVAKDKGEVLQEVMAPVFESLNDGVELTIVSGVSKPHIIQLLVEVLYGMAFLAKDTPNTDARGVTGDLKYLAKVGKRRGNGTKVPNEATVERH</sequence>
<gene>
    <name evidence="1" type="ORF">SI8410_01001337</name>
</gene>
<dbReference type="Proteomes" id="UP000663760">
    <property type="component" value="Chromosome 1"/>
</dbReference>
<dbReference type="EMBL" id="LR746264">
    <property type="protein sequence ID" value="CAA7389259.1"/>
    <property type="molecule type" value="Genomic_DNA"/>
</dbReference>
<evidence type="ECO:0000313" key="1">
    <source>
        <dbReference type="EMBL" id="CAA7389259.1"/>
    </source>
</evidence>
<dbReference type="AlphaFoldDB" id="A0A7I8JZ13"/>
<organism evidence="1 2">
    <name type="scientific">Spirodela intermedia</name>
    <name type="common">Intermediate duckweed</name>
    <dbReference type="NCBI Taxonomy" id="51605"/>
    <lineage>
        <taxon>Eukaryota</taxon>
        <taxon>Viridiplantae</taxon>
        <taxon>Streptophyta</taxon>
        <taxon>Embryophyta</taxon>
        <taxon>Tracheophyta</taxon>
        <taxon>Spermatophyta</taxon>
        <taxon>Magnoliopsida</taxon>
        <taxon>Liliopsida</taxon>
        <taxon>Araceae</taxon>
        <taxon>Lemnoideae</taxon>
        <taxon>Spirodela</taxon>
    </lineage>
</organism>
<reference evidence="1" key="1">
    <citation type="submission" date="2020-02" db="EMBL/GenBank/DDBJ databases">
        <authorList>
            <person name="Scholz U."/>
            <person name="Mascher M."/>
            <person name="Fiebig A."/>
        </authorList>
    </citation>
    <scope>NUCLEOTIDE SEQUENCE</scope>
</reference>
<evidence type="ECO:0000313" key="2">
    <source>
        <dbReference type="Proteomes" id="UP000663760"/>
    </source>
</evidence>
<proteinExistence type="predicted"/>